<gene>
    <name evidence="3" type="ORF">ENX07_00865</name>
</gene>
<evidence type="ECO:0000313" key="3">
    <source>
        <dbReference type="EMBL" id="HGE98614.1"/>
    </source>
</evidence>
<dbReference type="PANTHER" id="PTHR13817:SF164">
    <property type="entry name" value="ZORMIN, ISOFORM J"/>
    <property type="match status" value="1"/>
</dbReference>
<comment type="caution">
    <text evidence="3">The sequence shown here is derived from an EMBL/GenBank/DDBJ whole genome shotgun (WGS) entry which is preliminary data.</text>
</comment>
<feature type="domain" description="Fibronectin type-III" evidence="2">
    <location>
        <begin position="279"/>
        <end position="380"/>
    </location>
</feature>
<name>A0A7C3YRX1_UNCW3</name>
<accession>A0A7C3YRX1</accession>
<feature type="domain" description="Fibronectin type-III" evidence="2">
    <location>
        <begin position="172"/>
        <end position="277"/>
    </location>
</feature>
<dbReference type="SUPFAM" id="SSF49265">
    <property type="entry name" value="Fibronectin type III"/>
    <property type="match status" value="3"/>
</dbReference>
<dbReference type="Gene3D" id="2.60.40.10">
    <property type="entry name" value="Immunoglobulins"/>
    <property type="match status" value="5"/>
</dbReference>
<dbReference type="PANTHER" id="PTHR13817">
    <property type="entry name" value="TITIN"/>
    <property type="match status" value="1"/>
</dbReference>
<dbReference type="AlphaFoldDB" id="A0A7C3YRX1"/>
<sequence>MKRLEKDILTLFVFTGLLFLTWAQTKAPPFFLIPDEGKVYLILASPPKEMAGFNLYRQKRGEKDFTLLTPEPITPISEPFLARDILGEEEYQWLSNALKAEDEFSLLRRLKDPGVGGALSLVSRKVALVLGKIYIDSMVNTGEEYTYRIAFLNYKGEEFFKGEEKVLVQKHLPPDKRVEKITFTVGKDHLKLNWEYPRWQGDKKDLVVGFNIYKKSETEEDFKKVLPFPYLRTGEKLFYIDKNVSEGKTYQYYLVPVDIVGAEGLKSEIITVELKDITPPAPPPVVNATPEEGAILLEWEPSPDEDVIGYNVYRSWSIHGEFKKINPKPIPKEERRFVDRDVSATGMLYVYRVASIDEAGLEGRQSTAAFGMPKDTTPPPPVSNLQARVEKHFVELKWKPQLTPDLDGYYVYRAEEKDKPFRLVGPPIKKEITSFIDSGFVKKGLYPGHTYYYYVSQVDIALNEGERTLIEVKIPDDEPPSPPPSIYCSNNDDGTVEVTWQVSLTPDLAKYRVYRQEEGKDALMVKELPPDVNNYSDKEVAKGKRYLYLVSAVDSAGNESEKKVFEIIPRDISPPPPVKGLKVSYKEGRVLLTWEEVVVDDLLGYNVYRANLPTGIPERLNKDILRENKFSDPTGNENYYYWVTVFDTSGNESERSQVLRPER</sequence>
<dbReference type="InterPro" id="IPR036116">
    <property type="entry name" value="FN3_sf"/>
</dbReference>
<feature type="domain" description="Fibronectin type-III" evidence="2">
    <location>
        <begin position="479"/>
        <end position="571"/>
    </location>
</feature>
<keyword evidence="1" id="KW-0677">Repeat</keyword>
<organism evidence="3">
    <name type="scientific">candidate division WOR-3 bacterium</name>
    <dbReference type="NCBI Taxonomy" id="2052148"/>
    <lineage>
        <taxon>Bacteria</taxon>
        <taxon>Bacteria division WOR-3</taxon>
    </lineage>
</organism>
<dbReference type="SMART" id="SM00060">
    <property type="entry name" value="FN3"/>
    <property type="match status" value="5"/>
</dbReference>
<dbReference type="PROSITE" id="PS50853">
    <property type="entry name" value="FN3"/>
    <property type="match status" value="3"/>
</dbReference>
<protein>
    <recommendedName>
        <fullName evidence="2">Fibronectin type-III domain-containing protein</fullName>
    </recommendedName>
</protein>
<proteinExistence type="predicted"/>
<dbReference type="CDD" id="cd00063">
    <property type="entry name" value="FN3"/>
    <property type="match status" value="1"/>
</dbReference>
<dbReference type="InterPro" id="IPR013783">
    <property type="entry name" value="Ig-like_fold"/>
</dbReference>
<dbReference type="InterPro" id="IPR003961">
    <property type="entry name" value="FN3_dom"/>
</dbReference>
<dbReference type="InterPro" id="IPR050964">
    <property type="entry name" value="Striated_Muscle_Regulatory"/>
</dbReference>
<reference evidence="3" key="1">
    <citation type="journal article" date="2020" name="mSystems">
        <title>Genome- and Community-Level Interaction Insights into Carbon Utilization and Element Cycling Functions of Hydrothermarchaeota in Hydrothermal Sediment.</title>
        <authorList>
            <person name="Zhou Z."/>
            <person name="Liu Y."/>
            <person name="Xu W."/>
            <person name="Pan J."/>
            <person name="Luo Z.H."/>
            <person name="Li M."/>
        </authorList>
    </citation>
    <scope>NUCLEOTIDE SEQUENCE [LARGE SCALE GENOMIC DNA]</scope>
    <source>
        <strain evidence="3">SpSt-906</strain>
    </source>
</reference>
<evidence type="ECO:0000256" key="1">
    <source>
        <dbReference type="ARBA" id="ARBA00022737"/>
    </source>
</evidence>
<evidence type="ECO:0000259" key="2">
    <source>
        <dbReference type="PROSITE" id="PS50853"/>
    </source>
</evidence>
<dbReference type="EMBL" id="DTMQ01000009">
    <property type="protein sequence ID" value="HGE98614.1"/>
    <property type="molecule type" value="Genomic_DNA"/>
</dbReference>